<dbReference type="Pfam" id="PF04043">
    <property type="entry name" value="PMEI"/>
    <property type="match status" value="1"/>
</dbReference>
<accession>A0A1S3C7Z4</accession>
<keyword evidence="4" id="KW-0812">Transmembrane</keyword>
<comment type="similarity">
    <text evidence="3">Belongs to the PMEI family.</text>
</comment>
<dbReference type="SUPFAM" id="SSF101148">
    <property type="entry name" value="Plant invertase/pectin methylesterase inhibitor"/>
    <property type="match status" value="1"/>
</dbReference>
<dbReference type="Gene3D" id="1.20.140.40">
    <property type="entry name" value="Invertase/pectin methylesterase inhibitor family protein"/>
    <property type="match status" value="1"/>
</dbReference>
<dbReference type="SMART" id="SM00856">
    <property type="entry name" value="PMEI"/>
    <property type="match status" value="1"/>
</dbReference>
<dbReference type="Gramene" id="MELO3C021270.2.1">
    <property type="protein sequence ID" value="MELO3C021270.2.1"/>
    <property type="gene ID" value="MELO3C021270.2"/>
</dbReference>
<evidence type="ECO:0000256" key="1">
    <source>
        <dbReference type="ARBA" id="ARBA00022729"/>
    </source>
</evidence>
<feature type="transmembrane region" description="Helical" evidence="4">
    <location>
        <begin position="15"/>
        <end position="36"/>
    </location>
</feature>
<evidence type="ECO:0000256" key="3">
    <source>
        <dbReference type="ARBA" id="ARBA00038471"/>
    </source>
</evidence>
<protein>
    <submittedName>
        <fullName evidence="8">Pectinesterase inhibitor-like</fullName>
    </submittedName>
</protein>
<dbReference type="GO" id="GO:0046910">
    <property type="term" value="F:pectinesterase inhibitor activity"/>
    <property type="evidence" value="ECO:0007669"/>
    <property type="project" value="InterPro"/>
</dbReference>
<evidence type="ECO:0000313" key="7">
    <source>
        <dbReference type="Proteomes" id="UP001652600"/>
    </source>
</evidence>
<dbReference type="EnsemblPlants" id="MELO3C021270.2.1">
    <property type="protein sequence ID" value="MELO3C021270.2.1"/>
    <property type="gene ID" value="MELO3C021270.2"/>
</dbReference>
<dbReference type="PANTHER" id="PTHR36710">
    <property type="entry name" value="PECTINESTERASE INHIBITOR-LIKE"/>
    <property type="match status" value="1"/>
</dbReference>
<reference evidence="8" key="2">
    <citation type="submission" date="2025-04" db="UniProtKB">
        <authorList>
            <consortium name="RefSeq"/>
        </authorList>
    </citation>
    <scope>IDENTIFICATION</scope>
</reference>
<dbReference type="GeneID" id="103498015"/>
<feature type="domain" description="Pectinesterase inhibitor" evidence="5">
    <location>
        <begin position="42"/>
        <end position="186"/>
    </location>
</feature>
<dbReference type="NCBIfam" id="TIGR01614">
    <property type="entry name" value="PME_inhib"/>
    <property type="match status" value="1"/>
</dbReference>
<dbReference type="InterPro" id="IPR006501">
    <property type="entry name" value="Pectinesterase_inhib_dom"/>
</dbReference>
<gene>
    <name evidence="8" type="primary">LOC103498015</name>
    <name evidence="6" type="synonym">103498015</name>
</gene>
<dbReference type="InterPro" id="IPR052421">
    <property type="entry name" value="PCW_Enzyme_Inhibitor"/>
</dbReference>
<dbReference type="RefSeq" id="XP_008458686.1">
    <property type="nucleotide sequence ID" value="XM_008460464.1"/>
</dbReference>
<evidence type="ECO:0000313" key="8">
    <source>
        <dbReference type="RefSeq" id="XP_008458686.1"/>
    </source>
</evidence>
<reference evidence="6" key="1">
    <citation type="submission" date="2023-03" db="UniProtKB">
        <authorList>
            <consortium name="EnsemblPlants"/>
        </authorList>
    </citation>
    <scope>IDENTIFICATION</scope>
</reference>
<dbReference type="InterPro" id="IPR035513">
    <property type="entry name" value="Invertase/methylesterase_inhib"/>
</dbReference>
<dbReference type="SMR" id="A0A1S3C7Z4"/>
<dbReference type="InterPro" id="IPR034086">
    <property type="entry name" value="PMEI_plant"/>
</dbReference>
<dbReference type="Proteomes" id="UP001652600">
    <property type="component" value="Chromosome 11"/>
</dbReference>
<keyword evidence="7" id="KW-1185">Reference proteome</keyword>
<evidence type="ECO:0000256" key="4">
    <source>
        <dbReference type="SAM" id="Phobius"/>
    </source>
</evidence>
<evidence type="ECO:0000313" key="6">
    <source>
        <dbReference type="EnsemblPlants" id="MELO3C021270.2.1"/>
    </source>
</evidence>
<dbReference type="PANTHER" id="PTHR36710:SF4">
    <property type="entry name" value="PLANT INVERTASE_PECTIN METHYLESTERASE INHIBITOR SUPERFAMILY PROTEIN"/>
    <property type="match status" value="1"/>
</dbReference>
<dbReference type="InParanoid" id="A0A1S3C7Z4"/>
<evidence type="ECO:0000256" key="2">
    <source>
        <dbReference type="ARBA" id="ARBA00023157"/>
    </source>
</evidence>
<evidence type="ECO:0000259" key="5">
    <source>
        <dbReference type="SMART" id="SM00856"/>
    </source>
</evidence>
<keyword evidence="4" id="KW-1133">Transmembrane helix</keyword>
<keyword evidence="4" id="KW-0472">Membrane</keyword>
<proteinExistence type="inferred from homology"/>
<name>A0A1S3C7Z4_CUCME</name>
<organism evidence="7 8">
    <name type="scientific">Cucumis melo</name>
    <name type="common">Muskmelon</name>
    <dbReference type="NCBI Taxonomy" id="3656"/>
    <lineage>
        <taxon>Eukaryota</taxon>
        <taxon>Viridiplantae</taxon>
        <taxon>Streptophyta</taxon>
        <taxon>Embryophyta</taxon>
        <taxon>Tracheophyta</taxon>
        <taxon>Spermatophyta</taxon>
        <taxon>Magnoliopsida</taxon>
        <taxon>eudicotyledons</taxon>
        <taxon>Gunneridae</taxon>
        <taxon>Pentapetalae</taxon>
        <taxon>rosids</taxon>
        <taxon>fabids</taxon>
        <taxon>Cucurbitales</taxon>
        <taxon>Cucurbitaceae</taxon>
        <taxon>Benincaseae</taxon>
        <taxon>Cucumis</taxon>
    </lineage>
</organism>
<keyword evidence="1" id="KW-0732">Signal</keyword>
<sequence>MGSNLNPNSSFNSNLGVVSSILIFLFGLFFFSVVLLHADTGSPNVITSTICPKTRNSTLCKTVLKPVGKSDAALLKVANYSLTLAHTTTVEGLQHAQRLANDATDPLLKQRYSECSRRFDSMTKGLEEAIAALAKGEYIPLSHATGAAVVDADGCVDMFKKRPPEPSKLPEKAKNIGDICDIAVSVSNILTEDY</sequence>
<dbReference type="KEGG" id="cmo:103498015"/>
<dbReference type="CDD" id="cd15797">
    <property type="entry name" value="PMEI"/>
    <property type="match status" value="1"/>
</dbReference>
<keyword evidence="2" id="KW-1015">Disulfide bond</keyword>
<dbReference type="AlphaFoldDB" id="A0A1S3C7Z4"/>